<dbReference type="AlphaFoldDB" id="A0A8H7BYB4"/>
<proteinExistence type="predicted"/>
<name>A0A8H7BYB4_9FUNG</name>
<protein>
    <submittedName>
        <fullName evidence="1">Uncharacterized protein</fullName>
    </submittedName>
</protein>
<gene>
    <name evidence="1" type="ORF">EC973_000239</name>
</gene>
<evidence type="ECO:0000313" key="2">
    <source>
        <dbReference type="Proteomes" id="UP000605846"/>
    </source>
</evidence>
<evidence type="ECO:0000313" key="1">
    <source>
        <dbReference type="EMBL" id="KAF7731431.1"/>
    </source>
</evidence>
<dbReference type="OrthoDB" id="2429891at2759"/>
<reference evidence="1" key="1">
    <citation type="submission" date="2020-01" db="EMBL/GenBank/DDBJ databases">
        <title>Genome Sequencing of Three Apophysomyces-Like Fungal Strains Confirms a Novel Fungal Genus in the Mucoromycota with divergent Burkholderia-like Endosymbiotic Bacteria.</title>
        <authorList>
            <person name="Stajich J.E."/>
            <person name="Macias A.M."/>
            <person name="Carter-House D."/>
            <person name="Lovett B."/>
            <person name="Kasson L.R."/>
            <person name="Berry K."/>
            <person name="Grigoriev I."/>
            <person name="Chang Y."/>
            <person name="Spatafora J."/>
            <person name="Kasson M.T."/>
        </authorList>
    </citation>
    <scope>NUCLEOTIDE SEQUENCE</scope>
    <source>
        <strain evidence="1">NRRL A-21654</strain>
    </source>
</reference>
<dbReference type="Proteomes" id="UP000605846">
    <property type="component" value="Unassembled WGS sequence"/>
</dbReference>
<keyword evidence="2" id="KW-1185">Reference proteome</keyword>
<dbReference type="EMBL" id="JABAYA010000010">
    <property type="protein sequence ID" value="KAF7731431.1"/>
    <property type="molecule type" value="Genomic_DNA"/>
</dbReference>
<accession>A0A8H7BYB4</accession>
<comment type="caution">
    <text evidence="1">The sequence shown here is derived from an EMBL/GenBank/DDBJ whole genome shotgun (WGS) entry which is preliminary data.</text>
</comment>
<organism evidence="1 2">
    <name type="scientific">Apophysomyces ossiformis</name>
    <dbReference type="NCBI Taxonomy" id="679940"/>
    <lineage>
        <taxon>Eukaryota</taxon>
        <taxon>Fungi</taxon>
        <taxon>Fungi incertae sedis</taxon>
        <taxon>Mucoromycota</taxon>
        <taxon>Mucoromycotina</taxon>
        <taxon>Mucoromycetes</taxon>
        <taxon>Mucorales</taxon>
        <taxon>Mucorineae</taxon>
        <taxon>Mucoraceae</taxon>
        <taxon>Apophysomyces</taxon>
    </lineage>
</organism>
<sequence length="197" mass="23368">MFLCRASHHLLRSKPLANPFATAGRSYYSSHRDNNDNNSNKKDKYLRKPSFMPVINIPETEFAHNAFFSLHRPLLGLQTDHERPFFSNADEQVDDDLMLADENVLLEYITEPDGFTAPMQQRIIEPIQHEHHQQHPPVYYMPKENQLIDYLTAIEEKMRRQQTRGRKRFYMTSAMAKRQGNANYHYRQPRLHTIKKK</sequence>